<name>W9UQZ6_9GAMM</name>
<dbReference type="SUPFAM" id="SSF55073">
    <property type="entry name" value="Nucleotide cyclase"/>
    <property type="match status" value="1"/>
</dbReference>
<keyword evidence="3" id="KW-1185">Reference proteome</keyword>
<dbReference type="PROSITE" id="PS50887">
    <property type="entry name" value="GGDEF"/>
    <property type="match status" value="1"/>
</dbReference>
<protein>
    <submittedName>
        <fullName evidence="2">Cyclic di-GMP phosphodiesterase Gmr</fullName>
        <ecNumber evidence="2">3.1.4.52</ecNumber>
    </submittedName>
</protein>
<dbReference type="PANTHER" id="PTHR46663">
    <property type="entry name" value="DIGUANYLATE CYCLASE DGCT-RELATED"/>
    <property type="match status" value="1"/>
</dbReference>
<dbReference type="Gene3D" id="3.30.70.270">
    <property type="match status" value="1"/>
</dbReference>
<sequence>MLKEVAQRLQGCVRNTDICVRIGGDEFVVITTQLEQENQAVDVAEKMLRQFNTPITVGNHSFDLGISIGISLYPKHGRELGTLLEKADSAMYEIKQQGRNGYRIYSA</sequence>
<evidence type="ECO:0000259" key="1">
    <source>
        <dbReference type="PROSITE" id="PS50887"/>
    </source>
</evidence>
<feature type="domain" description="GGDEF" evidence="1">
    <location>
        <begin position="1"/>
        <end position="107"/>
    </location>
</feature>
<dbReference type="EC" id="3.1.4.52" evidence="2"/>
<accession>W9UQZ6</accession>
<comment type="caution">
    <text evidence="2">The sequence shown here is derived from an EMBL/GenBank/DDBJ whole genome shotgun (WGS) entry which is preliminary data.</text>
</comment>
<dbReference type="InterPro" id="IPR029787">
    <property type="entry name" value="Nucleotide_cyclase"/>
</dbReference>
<dbReference type="PANTHER" id="PTHR46663:SF2">
    <property type="entry name" value="GGDEF DOMAIN-CONTAINING PROTEIN"/>
    <property type="match status" value="1"/>
</dbReference>
<dbReference type="CDD" id="cd01949">
    <property type="entry name" value="GGDEF"/>
    <property type="match status" value="1"/>
</dbReference>
<dbReference type="GO" id="GO:0071111">
    <property type="term" value="F:cyclic-guanylate-specific phosphodiesterase activity"/>
    <property type="evidence" value="ECO:0007669"/>
    <property type="project" value="UniProtKB-EC"/>
</dbReference>
<proteinExistence type="predicted"/>
<gene>
    <name evidence="2" type="primary">gmr_22</name>
    <name evidence="2" type="ORF">D791_03508</name>
</gene>
<keyword evidence="2" id="KW-0378">Hydrolase</keyword>
<dbReference type="SMART" id="SM00267">
    <property type="entry name" value="GGDEF"/>
    <property type="match status" value="1"/>
</dbReference>
<dbReference type="NCBIfam" id="TIGR00254">
    <property type="entry name" value="GGDEF"/>
    <property type="match status" value="1"/>
</dbReference>
<reference evidence="2 3" key="2">
    <citation type="journal article" date="2015" name="Syst. Appl. Microbiol.">
        <title>Nitrincola nitratireducens sp. nov. isolated from a haloalkaline crater lake.</title>
        <authorList>
            <person name="Singh A."/>
            <person name="Vaidya B."/>
            <person name="Tanuku N.R."/>
            <person name="Pinnaka A.K."/>
        </authorList>
    </citation>
    <scope>NUCLEOTIDE SEQUENCE [LARGE SCALE GENOMIC DNA]</scope>
    <source>
        <strain evidence="2 3">AK23</strain>
    </source>
</reference>
<dbReference type="EMBL" id="AONB01000023">
    <property type="protein sequence ID" value="EXJ09504.1"/>
    <property type="molecule type" value="Genomic_DNA"/>
</dbReference>
<reference evidence="3" key="1">
    <citation type="submission" date="2012-11" db="EMBL/GenBank/DDBJ databases">
        <authorList>
            <person name="Singh A."/>
            <person name="Pinnaka A.K."/>
            <person name="Vaidya B."/>
        </authorList>
    </citation>
    <scope>NUCLEOTIDE SEQUENCE [LARGE SCALE GENOMIC DNA]</scope>
    <source>
        <strain evidence="3">AK23</strain>
    </source>
</reference>
<dbReference type="InterPro" id="IPR043128">
    <property type="entry name" value="Rev_trsase/Diguanyl_cyclase"/>
</dbReference>
<organism evidence="2 3">
    <name type="scientific">Nitrincola nitratireducens</name>
    <dbReference type="NCBI Taxonomy" id="1229521"/>
    <lineage>
        <taxon>Bacteria</taxon>
        <taxon>Pseudomonadati</taxon>
        <taxon>Pseudomonadota</taxon>
        <taxon>Gammaproteobacteria</taxon>
        <taxon>Oceanospirillales</taxon>
        <taxon>Oceanospirillaceae</taxon>
        <taxon>Nitrincola</taxon>
    </lineage>
</organism>
<evidence type="ECO:0000313" key="3">
    <source>
        <dbReference type="Proteomes" id="UP000019464"/>
    </source>
</evidence>
<dbReference type="InterPro" id="IPR052163">
    <property type="entry name" value="DGC-Regulatory_Protein"/>
</dbReference>
<dbReference type="InterPro" id="IPR000160">
    <property type="entry name" value="GGDEF_dom"/>
</dbReference>
<dbReference type="Pfam" id="PF00990">
    <property type="entry name" value="GGDEF"/>
    <property type="match status" value="1"/>
</dbReference>
<dbReference type="AlphaFoldDB" id="W9UQZ6"/>
<dbReference type="Proteomes" id="UP000019464">
    <property type="component" value="Unassembled WGS sequence"/>
</dbReference>
<dbReference type="STRING" id="1229521.D791_03508"/>
<evidence type="ECO:0000313" key="2">
    <source>
        <dbReference type="EMBL" id="EXJ09504.1"/>
    </source>
</evidence>